<proteinExistence type="predicted"/>
<evidence type="ECO:0000256" key="1">
    <source>
        <dbReference type="SAM" id="MobiDB-lite"/>
    </source>
</evidence>
<evidence type="ECO:0000313" key="4">
    <source>
        <dbReference type="EMBL" id="GAA4426840.1"/>
    </source>
</evidence>
<organism evidence="4 5">
    <name type="scientific">Georgenia halophila</name>
    <dbReference type="NCBI Taxonomy" id="620889"/>
    <lineage>
        <taxon>Bacteria</taxon>
        <taxon>Bacillati</taxon>
        <taxon>Actinomycetota</taxon>
        <taxon>Actinomycetes</taxon>
        <taxon>Micrococcales</taxon>
        <taxon>Bogoriellaceae</taxon>
        <taxon>Georgenia</taxon>
    </lineage>
</organism>
<keyword evidence="2" id="KW-0472">Membrane</keyword>
<keyword evidence="2" id="KW-0812">Transmembrane</keyword>
<comment type="caution">
    <text evidence="4">The sequence shown here is derived from an EMBL/GenBank/DDBJ whole genome shotgun (WGS) entry which is preliminary data.</text>
</comment>
<sequence length="229" mass="24968">MLAAALTAVALLVLVWGSSGQLRLLPQPVTGDGGPPQSRDRPTVPADQMTPLLPPPSTGEQGAEALTVEWDLVLAVGILLALALLLVAWRVWRWWRRRETDRSLPDDDEPDFEVMLRATGAQAQRRAAEGDPRNAIVSCWVSLEDAAERAGLDRQASETATEFTSRVLTAWDVDPATITELGDLYRAARFSREPITEADRRRAVAALGRVHEAITAYEAAPDGRSEVPT</sequence>
<evidence type="ECO:0000313" key="5">
    <source>
        <dbReference type="Proteomes" id="UP001500622"/>
    </source>
</evidence>
<evidence type="ECO:0000259" key="3">
    <source>
        <dbReference type="Pfam" id="PF13559"/>
    </source>
</evidence>
<evidence type="ECO:0000256" key="2">
    <source>
        <dbReference type="SAM" id="Phobius"/>
    </source>
</evidence>
<gene>
    <name evidence="4" type="ORF">GCM10023169_26080</name>
</gene>
<dbReference type="Pfam" id="PF13559">
    <property type="entry name" value="DUF4129"/>
    <property type="match status" value="1"/>
</dbReference>
<feature type="domain" description="Protein-glutamine gamma-glutamyltransferase-like C-terminal" evidence="3">
    <location>
        <begin position="139"/>
        <end position="207"/>
    </location>
</feature>
<dbReference type="EMBL" id="BAABGN010000011">
    <property type="protein sequence ID" value="GAA4426840.1"/>
    <property type="molecule type" value="Genomic_DNA"/>
</dbReference>
<feature type="transmembrane region" description="Helical" evidence="2">
    <location>
        <begin position="72"/>
        <end position="92"/>
    </location>
</feature>
<name>A0ABP8LC49_9MICO</name>
<protein>
    <recommendedName>
        <fullName evidence="3">Protein-glutamine gamma-glutamyltransferase-like C-terminal domain-containing protein</fullName>
    </recommendedName>
</protein>
<accession>A0ABP8LC49</accession>
<keyword evidence="5" id="KW-1185">Reference proteome</keyword>
<dbReference type="InterPro" id="IPR025403">
    <property type="entry name" value="TgpA-like_C"/>
</dbReference>
<feature type="region of interest" description="Disordered" evidence="1">
    <location>
        <begin position="26"/>
        <end position="61"/>
    </location>
</feature>
<reference evidence="5" key="1">
    <citation type="journal article" date="2019" name="Int. J. Syst. Evol. Microbiol.">
        <title>The Global Catalogue of Microorganisms (GCM) 10K type strain sequencing project: providing services to taxonomists for standard genome sequencing and annotation.</title>
        <authorList>
            <consortium name="The Broad Institute Genomics Platform"/>
            <consortium name="The Broad Institute Genome Sequencing Center for Infectious Disease"/>
            <person name="Wu L."/>
            <person name="Ma J."/>
        </authorList>
    </citation>
    <scope>NUCLEOTIDE SEQUENCE [LARGE SCALE GENOMIC DNA]</scope>
    <source>
        <strain evidence="5">JCM 17810</strain>
    </source>
</reference>
<dbReference type="Proteomes" id="UP001500622">
    <property type="component" value="Unassembled WGS sequence"/>
</dbReference>
<keyword evidence="2" id="KW-1133">Transmembrane helix</keyword>